<feature type="non-terminal residue" evidence="3">
    <location>
        <position position="1"/>
    </location>
</feature>
<dbReference type="EMBL" id="JAHRHJ020000003">
    <property type="protein sequence ID" value="KAH9323355.1"/>
    <property type="molecule type" value="Genomic_DNA"/>
</dbReference>
<dbReference type="GO" id="GO:0004185">
    <property type="term" value="F:serine-type carboxypeptidase activity"/>
    <property type="evidence" value="ECO:0007669"/>
    <property type="project" value="UniProtKB-UniRule"/>
</dbReference>
<dbReference type="GO" id="GO:0006508">
    <property type="term" value="P:proteolysis"/>
    <property type="evidence" value="ECO:0007669"/>
    <property type="project" value="UniProtKB-KW"/>
</dbReference>
<name>A0AA38GM11_TAXCH</name>
<dbReference type="SUPFAM" id="SSF53474">
    <property type="entry name" value="alpha/beta-Hydrolases"/>
    <property type="match status" value="1"/>
</dbReference>
<keyword evidence="2" id="KW-0121">Carboxypeptidase</keyword>
<evidence type="ECO:0000256" key="1">
    <source>
        <dbReference type="ARBA" id="ARBA00009431"/>
    </source>
</evidence>
<protein>
    <recommendedName>
        <fullName evidence="2">Carboxypeptidase</fullName>
        <ecNumber evidence="2">3.4.16.-</ecNumber>
    </recommendedName>
</protein>
<dbReference type="Proteomes" id="UP000824469">
    <property type="component" value="Unassembled WGS sequence"/>
</dbReference>
<dbReference type="PANTHER" id="PTHR11802">
    <property type="entry name" value="SERINE PROTEASE FAMILY S10 SERINE CARBOXYPEPTIDASE"/>
    <property type="match status" value="1"/>
</dbReference>
<proteinExistence type="inferred from homology"/>
<dbReference type="InterPro" id="IPR018202">
    <property type="entry name" value="Ser_caboxypep_ser_AS"/>
</dbReference>
<dbReference type="Gene3D" id="3.40.50.1820">
    <property type="entry name" value="alpha/beta hydrolase"/>
    <property type="match status" value="1"/>
</dbReference>
<dbReference type="Gene3D" id="3.40.50.11320">
    <property type="match status" value="1"/>
</dbReference>
<dbReference type="FunFam" id="3.40.50.1820:FF:000453">
    <property type="entry name" value="Carboxypeptidase"/>
    <property type="match status" value="1"/>
</dbReference>
<keyword evidence="2" id="KW-0378">Hydrolase</keyword>
<dbReference type="PANTHER" id="PTHR11802:SF123">
    <property type="entry name" value="CARBOXYPEPTIDASE"/>
    <property type="match status" value="1"/>
</dbReference>
<dbReference type="OMA" id="NGPFQPR"/>
<dbReference type="AlphaFoldDB" id="A0AA38GM11"/>
<comment type="similarity">
    <text evidence="1 2">Belongs to the peptidase S10 family.</text>
</comment>
<gene>
    <name evidence="3" type="ORF">KI387_017994</name>
</gene>
<dbReference type="PROSITE" id="PS00131">
    <property type="entry name" value="CARBOXYPEPT_SER_SER"/>
    <property type="match status" value="1"/>
</dbReference>
<reference evidence="3 4" key="1">
    <citation type="journal article" date="2021" name="Nat. Plants">
        <title>The Taxus genome provides insights into paclitaxel biosynthesis.</title>
        <authorList>
            <person name="Xiong X."/>
            <person name="Gou J."/>
            <person name="Liao Q."/>
            <person name="Li Y."/>
            <person name="Zhou Q."/>
            <person name="Bi G."/>
            <person name="Li C."/>
            <person name="Du R."/>
            <person name="Wang X."/>
            <person name="Sun T."/>
            <person name="Guo L."/>
            <person name="Liang H."/>
            <person name="Lu P."/>
            <person name="Wu Y."/>
            <person name="Zhang Z."/>
            <person name="Ro D.K."/>
            <person name="Shang Y."/>
            <person name="Huang S."/>
            <person name="Yan J."/>
        </authorList>
    </citation>
    <scope>NUCLEOTIDE SEQUENCE [LARGE SCALE GENOMIC DNA]</scope>
    <source>
        <strain evidence="3">Ta-2019</strain>
    </source>
</reference>
<evidence type="ECO:0000313" key="4">
    <source>
        <dbReference type="Proteomes" id="UP000824469"/>
    </source>
</evidence>
<dbReference type="GO" id="GO:0005773">
    <property type="term" value="C:vacuole"/>
    <property type="evidence" value="ECO:0007669"/>
    <property type="project" value="TreeGrafter"/>
</dbReference>
<dbReference type="InterPro" id="IPR029058">
    <property type="entry name" value="AB_hydrolase_fold"/>
</dbReference>
<dbReference type="Pfam" id="PF00450">
    <property type="entry name" value="Peptidase_S10"/>
    <property type="match status" value="1"/>
</dbReference>
<accession>A0AA38GM11</accession>
<dbReference type="EC" id="3.4.16.-" evidence="2"/>
<sequence length="420" mass="47784">MFIRMCFMAAYEHDLISELPGQPKVPFKQYGGYVTVDKKNDRALFYYFVEAEEHPSSKPLVLWLNGGPGCSSLGVGAFSENGPFQPRKNVLVQNNYSWNKEANILYLESPAGVGFSYFNTTSFYDGVNDKKTALDNLVFFKRWFEKFPAYQTRDLYLTGESYAGHYIPQLADLMIRLNRKHKIFNLKGVAIGNPLLNFENDLNARAEFLWSHGLICDQSYKKMVYVCNYSRYVHEFYHHNLSASCEQVNSVVSNEVSNFIDNYDVTLDVCLSSIAMQSKTVKTMLLQRKLDKGRQLPDVCVGDESTTYLNKLDVQEAMNVRFCGSAKKWSPCSRNLQYDHLDVEISTVPLLGELVKAGIRVFVYSGDQDSVIPLTGTRTLIYNLAADLKLNTSAPYRVWFEGNQVGGWTQVYSKLLSYAT</sequence>
<keyword evidence="2" id="KW-0645">Protease</keyword>
<dbReference type="Gene3D" id="6.10.250.940">
    <property type="match status" value="1"/>
</dbReference>
<dbReference type="InterPro" id="IPR001563">
    <property type="entry name" value="Peptidase_S10"/>
</dbReference>
<evidence type="ECO:0000313" key="3">
    <source>
        <dbReference type="EMBL" id="KAH9323355.1"/>
    </source>
</evidence>
<dbReference type="PRINTS" id="PR00724">
    <property type="entry name" value="CRBOXYPTASEC"/>
</dbReference>
<evidence type="ECO:0000256" key="2">
    <source>
        <dbReference type="RuleBase" id="RU361156"/>
    </source>
</evidence>
<comment type="caution">
    <text evidence="3">The sequence shown here is derived from an EMBL/GenBank/DDBJ whole genome shotgun (WGS) entry which is preliminary data.</text>
</comment>
<organism evidence="3 4">
    <name type="scientific">Taxus chinensis</name>
    <name type="common">Chinese yew</name>
    <name type="synonym">Taxus wallichiana var. chinensis</name>
    <dbReference type="NCBI Taxonomy" id="29808"/>
    <lineage>
        <taxon>Eukaryota</taxon>
        <taxon>Viridiplantae</taxon>
        <taxon>Streptophyta</taxon>
        <taxon>Embryophyta</taxon>
        <taxon>Tracheophyta</taxon>
        <taxon>Spermatophyta</taxon>
        <taxon>Pinopsida</taxon>
        <taxon>Pinidae</taxon>
        <taxon>Conifers II</taxon>
        <taxon>Cupressales</taxon>
        <taxon>Taxaceae</taxon>
        <taxon>Taxus</taxon>
    </lineage>
</organism>
<keyword evidence="4" id="KW-1185">Reference proteome</keyword>